<dbReference type="AlphaFoldDB" id="A0A1A7P0F9"/>
<evidence type="ECO:0000313" key="4">
    <source>
        <dbReference type="Proteomes" id="UP000092649"/>
    </source>
</evidence>
<feature type="chain" id="PRO_5008510235" evidence="2">
    <location>
        <begin position="41"/>
        <end position="512"/>
    </location>
</feature>
<dbReference type="RefSeq" id="WP_156550051.1">
    <property type="nucleotide sequence ID" value="NZ_JTJL01000013.1"/>
</dbReference>
<reference evidence="3 4" key="1">
    <citation type="submission" date="2014-11" db="EMBL/GenBank/DDBJ databases">
        <title>Pan-genome of Gallibacterium spp.</title>
        <authorList>
            <person name="Kudirkiene E."/>
            <person name="Bojesen A.M."/>
        </authorList>
    </citation>
    <scope>NUCLEOTIDE SEQUENCE [LARGE SCALE GENOMIC DNA]</scope>
    <source>
        <strain evidence="3 4">F150</strain>
    </source>
</reference>
<evidence type="ECO:0000256" key="1">
    <source>
        <dbReference type="SAM" id="MobiDB-lite"/>
    </source>
</evidence>
<feature type="compositionally biased region" description="Basic and acidic residues" evidence="1">
    <location>
        <begin position="478"/>
        <end position="488"/>
    </location>
</feature>
<gene>
    <name evidence="3" type="ORF">QS62_04150</name>
</gene>
<comment type="caution">
    <text evidence="3">The sequence shown here is derived from an EMBL/GenBank/DDBJ whole genome shotgun (WGS) entry which is preliminary data.</text>
</comment>
<evidence type="ECO:0000313" key="3">
    <source>
        <dbReference type="EMBL" id="OBW95315.1"/>
    </source>
</evidence>
<keyword evidence="4" id="KW-1185">Reference proteome</keyword>
<accession>A0A1A7P0F9</accession>
<feature type="non-terminal residue" evidence="3">
    <location>
        <position position="512"/>
    </location>
</feature>
<feature type="region of interest" description="Disordered" evidence="1">
    <location>
        <begin position="472"/>
        <end position="512"/>
    </location>
</feature>
<proteinExistence type="predicted"/>
<name>A0A1A7P0F9_9PAST</name>
<feature type="signal peptide" evidence="2">
    <location>
        <begin position="1"/>
        <end position="40"/>
    </location>
</feature>
<dbReference type="NCBIfam" id="NF012204">
    <property type="entry name" value="adhes_FxxPxG"/>
    <property type="match status" value="1"/>
</dbReference>
<organism evidence="3 4">
    <name type="scientific">Gallibacterium salpingitidis</name>
    <dbReference type="NCBI Taxonomy" id="505341"/>
    <lineage>
        <taxon>Bacteria</taxon>
        <taxon>Pseudomonadati</taxon>
        <taxon>Pseudomonadota</taxon>
        <taxon>Gammaproteobacteria</taxon>
        <taxon>Pasteurellales</taxon>
        <taxon>Pasteurellaceae</taxon>
        <taxon>Gallibacterium</taxon>
    </lineage>
</organism>
<sequence>MKRTNKYANNIKLTSKSSLAMKLLVAITSGLAFMPGISWADEITQNIETTSGTTYNNSVNDIYAQRIVGNTIDNNHIGVNEFKKFDVGSSHVVNMHFKQGNENGQNVGKLVNLVESKINIAGAVNAIKDNKVGGDLYFLSPNGMAVTSSGVINAGSLTVLTPAKMPESDGEIRKVAYEANTIALNPKGEISIDGHINITGEEISEVEDNENGTKKLVKNAGKVRLRAGKSINIGSTAKITTGIEKEAFGAVVSLNNEQKQGTRRELVARVNGDGDIVLDVLSEGGDEHTANIAIKNGATVKAKGHVEIKAAAKVKDDVSAESSANVKIAGKIESGKSVNISAQSESNVSDADVEDLLNAVFKGKEVLDLLGVETGESGVGITLADIKNNAAVDIDSGAIVEAKEALRVNSVAKTEVSFNVSRSEEDKLAQLLIVNTKIDNKSNVNVNSNTTLRSVDKQIEISSLADHKMNIGAVSKTPKPEAATKDNKSTTGTTTAGTGTNTSGKTGTGTGT</sequence>
<evidence type="ECO:0000256" key="2">
    <source>
        <dbReference type="SAM" id="SignalP"/>
    </source>
</evidence>
<dbReference type="OrthoDB" id="6721845at2"/>
<protein>
    <submittedName>
        <fullName evidence="3">Uncharacterized protein</fullName>
    </submittedName>
</protein>
<feature type="compositionally biased region" description="Low complexity" evidence="1">
    <location>
        <begin position="489"/>
        <end position="505"/>
    </location>
</feature>
<dbReference type="EMBL" id="JTJL01000013">
    <property type="protein sequence ID" value="OBW95315.1"/>
    <property type="molecule type" value="Genomic_DNA"/>
</dbReference>
<dbReference type="Proteomes" id="UP000092649">
    <property type="component" value="Unassembled WGS sequence"/>
</dbReference>
<keyword evidence="2" id="KW-0732">Signal</keyword>